<dbReference type="STRING" id="562729.RNAN_2110"/>
<comment type="caution">
    <text evidence="5">The sequence shown here is derived from an EMBL/GenBank/DDBJ whole genome shotgun (WGS) entry which is preliminary data.</text>
</comment>
<evidence type="ECO:0000313" key="6">
    <source>
        <dbReference type="Proteomes" id="UP000004374"/>
    </source>
</evidence>
<protein>
    <recommendedName>
        <fullName evidence="2">Curli production assembly/transport component CsgE</fullName>
    </recommendedName>
</protein>
<dbReference type="EMBL" id="BAFK01000010">
    <property type="protein sequence ID" value="GAB59120.1"/>
    <property type="molecule type" value="Genomic_DNA"/>
</dbReference>
<dbReference type="RefSeq" id="WP_008221436.1">
    <property type="nucleotide sequence ID" value="NZ_BAFK01000010.1"/>
</dbReference>
<evidence type="ECO:0000313" key="5">
    <source>
        <dbReference type="EMBL" id="GAB59120.1"/>
    </source>
</evidence>
<evidence type="ECO:0000256" key="1">
    <source>
        <dbReference type="ARBA" id="ARBA00003989"/>
    </source>
</evidence>
<sequence length="129" mass="14883">MKYFVSWFYCTWLALSPIATAADDIELSGLVLDRTISRFGKDFSFYYSGYWRDMPGTEGVSVVIYEQVYPQAGTVLWIEMNQQKIYQTYFGRRYNDVKQMAEQAVLASINELANIQTAKMLGEPTTELQ</sequence>
<feature type="signal peptide" evidence="4">
    <location>
        <begin position="1"/>
        <end position="21"/>
    </location>
</feature>
<dbReference type="Proteomes" id="UP000004374">
    <property type="component" value="Unassembled WGS sequence"/>
</dbReference>
<dbReference type="AlphaFoldDB" id="I1DYJ2"/>
<dbReference type="OrthoDB" id="5768587at2"/>
<feature type="chain" id="PRO_5003639609" description="Curli production assembly/transport component CsgE" evidence="4">
    <location>
        <begin position="22"/>
        <end position="129"/>
    </location>
</feature>
<name>I1DYJ2_9GAMM</name>
<organism evidence="5 6">
    <name type="scientific">Rheinheimera nanhaiensis E407-8</name>
    <dbReference type="NCBI Taxonomy" id="562729"/>
    <lineage>
        <taxon>Bacteria</taxon>
        <taxon>Pseudomonadati</taxon>
        <taxon>Pseudomonadota</taxon>
        <taxon>Gammaproteobacteria</taxon>
        <taxon>Chromatiales</taxon>
        <taxon>Chromatiaceae</taxon>
        <taxon>Rheinheimera</taxon>
    </lineage>
</organism>
<keyword evidence="6" id="KW-1185">Reference proteome</keyword>
<evidence type="ECO:0000256" key="4">
    <source>
        <dbReference type="SAM" id="SignalP"/>
    </source>
</evidence>
<evidence type="ECO:0000256" key="2">
    <source>
        <dbReference type="ARBA" id="ARBA00014024"/>
    </source>
</evidence>
<evidence type="ECO:0000256" key="3">
    <source>
        <dbReference type="ARBA" id="ARBA00022729"/>
    </source>
</evidence>
<comment type="function">
    <text evidence="1">May be involved in the biogenesis of curli organelles.</text>
</comment>
<keyword evidence="3 4" id="KW-0732">Signal</keyword>
<accession>I1DYJ2</accession>
<proteinExistence type="predicted"/>
<dbReference type="InterPro" id="IPR018900">
    <property type="entry name" value="Curli_CsgE"/>
</dbReference>
<gene>
    <name evidence="5" type="ORF">RNAN_2110</name>
</gene>
<reference evidence="5 6" key="1">
    <citation type="journal article" date="2012" name="J. Bacteriol.">
        <title>Genome Sequence of the Protease-Producing Bacterium Rheinheimera nanhaiensis E407-8T, Isolated from Deep-Sea Sediment of the South China Sea.</title>
        <authorList>
            <person name="Zhang X.-Y."/>
            <person name="Zhang Y.-J."/>
            <person name="Qin Q.-L."/>
            <person name="Xie B.-B."/>
            <person name="Chen X.-L."/>
            <person name="Zhou B.-C."/>
            <person name="Zhang Y.-Z."/>
        </authorList>
    </citation>
    <scope>NUCLEOTIDE SEQUENCE [LARGE SCALE GENOMIC DNA]</scope>
    <source>
        <strain evidence="5 6">E407-8</strain>
    </source>
</reference>
<dbReference type="Pfam" id="PF10627">
    <property type="entry name" value="CsgE"/>
    <property type="match status" value="1"/>
</dbReference>